<dbReference type="AlphaFoldDB" id="A0AAV5NV89"/>
<proteinExistence type="predicted"/>
<feature type="transmembrane region" description="Helical" evidence="1">
    <location>
        <begin position="57"/>
        <end position="78"/>
    </location>
</feature>
<keyword evidence="1" id="KW-1133">Transmembrane helix</keyword>
<evidence type="ECO:0000313" key="3">
    <source>
        <dbReference type="Proteomes" id="UP001156690"/>
    </source>
</evidence>
<keyword evidence="1" id="KW-0472">Membrane</keyword>
<dbReference type="PANTHER" id="PTHR37314">
    <property type="entry name" value="SLR0142 PROTEIN"/>
    <property type="match status" value="1"/>
</dbReference>
<comment type="caution">
    <text evidence="2">The sequence shown here is derived from an EMBL/GenBank/DDBJ whole genome shotgun (WGS) entry which is preliminary data.</text>
</comment>
<dbReference type="EMBL" id="BSNX01000055">
    <property type="protein sequence ID" value="GLQ74194.1"/>
    <property type="molecule type" value="Genomic_DNA"/>
</dbReference>
<organism evidence="2 3">
    <name type="scientific">Vibrio penaeicida</name>
    <dbReference type="NCBI Taxonomy" id="104609"/>
    <lineage>
        <taxon>Bacteria</taxon>
        <taxon>Pseudomonadati</taxon>
        <taxon>Pseudomonadota</taxon>
        <taxon>Gammaproteobacteria</taxon>
        <taxon>Vibrionales</taxon>
        <taxon>Vibrionaceae</taxon>
        <taxon>Vibrio</taxon>
    </lineage>
</organism>
<dbReference type="RefSeq" id="WP_126607791.1">
    <property type="nucleotide sequence ID" value="NZ_AP025145.1"/>
</dbReference>
<name>A0AAV5NV89_9VIBR</name>
<gene>
    <name evidence="2" type="ORF">GCM10007932_35550</name>
</gene>
<feature type="transmembrane region" description="Helical" evidence="1">
    <location>
        <begin position="12"/>
        <end position="31"/>
    </location>
</feature>
<dbReference type="PANTHER" id="PTHR37314:SF4">
    <property type="entry name" value="UPF0700 TRANSMEMBRANE PROTEIN YOAK"/>
    <property type="match status" value="1"/>
</dbReference>
<feature type="transmembrane region" description="Helical" evidence="1">
    <location>
        <begin position="195"/>
        <end position="216"/>
    </location>
</feature>
<keyword evidence="3" id="KW-1185">Reference proteome</keyword>
<evidence type="ECO:0000256" key="1">
    <source>
        <dbReference type="SAM" id="Phobius"/>
    </source>
</evidence>
<feature type="transmembrane region" description="Helical" evidence="1">
    <location>
        <begin position="169"/>
        <end position="189"/>
    </location>
</feature>
<dbReference type="Proteomes" id="UP001156690">
    <property type="component" value="Unassembled WGS sequence"/>
</dbReference>
<keyword evidence="1" id="KW-0812">Transmembrane</keyword>
<protein>
    <submittedName>
        <fullName evidence="2">Membrane protein</fullName>
    </submittedName>
</protein>
<dbReference type="Pfam" id="PF06912">
    <property type="entry name" value="DUF1275"/>
    <property type="match status" value="1"/>
</dbReference>
<reference evidence="3" key="1">
    <citation type="journal article" date="2019" name="Int. J. Syst. Evol. Microbiol.">
        <title>The Global Catalogue of Microorganisms (GCM) 10K type strain sequencing project: providing services to taxonomists for standard genome sequencing and annotation.</title>
        <authorList>
            <consortium name="The Broad Institute Genomics Platform"/>
            <consortium name="The Broad Institute Genome Sequencing Center for Infectious Disease"/>
            <person name="Wu L."/>
            <person name="Ma J."/>
        </authorList>
    </citation>
    <scope>NUCLEOTIDE SEQUENCE [LARGE SCALE GENOMIC DNA]</scope>
    <source>
        <strain evidence="3">NBRC 15640</strain>
    </source>
</reference>
<sequence>MLTKLPRWVEYGAFCLAGIAGIVNAIGLLGFQHQSVSHLSGTITLLGAGLLSPDSQLIHIIFILLSFMVGSAISGYIIQSTALKLGRHYGTALILESVLLTAAGITLTRGSISGHYLASAACGLQNAMVTTYSGAVVRTTHMTGIITDLGIMIGAYLRGERADKRKVSLLLAVVAGFVLGGFAGAYLFRVWQFKALLIPALLAFFAALAYSMTLALKNRV</sequence>
<feature type="transmembrane region" description="Helical" evidence="1">
    <location>
        <begin position="132"/>
        <end position="157"/>
    </location>
</feature>
<evidence type="ECO:0000313" key="2">
    <source>
        <dbReference type="EMBL" id="GLQ74194.1"/>
    </source>
</evidence>
<accession>A0AAV5NV89</accession>
<dbReference type="InterPro" id="IPR010699">
    <property type="entry name" value="DUF1275"/>
</dbReference>
<feature type="transmembrane region" description="Helical" evidence="1">
    <location>
        <begin position="90"/>
        <end position="112"/>
    </location>
</feature>